<feature type="region of interest" description="Disordered" evidence="1">
    <location>
        <begin position="369"/>
        <end position="447"/>
    </location>
</feature>
<feature type="compositionally biased region" description="Basic and acidic residues" evidence="1">
    <location>
        <begin position="377"/>
        <end position="387"/>
    </location>
</feature>
<accession>A0A1M4DVI5</accession>
<feature type="compositionally biased region" description="Low complexity" evidence="1">
    <location>
        <begin position="405"/>
        <end position="417"/>
    </location>
</feature>
<dbReference type="EMBL" id="LT559118">
    <property type="protein sequence ID" value="SBO90572.1"/>
    <property type="molecule type" value="Genomic_DNA"/>
</dbReference>
<organism evidence="2">
    <name type="scientific">Nonomuraea gerenzanensis</name>
    <dbReference type="NCBI Taxonomy" id="93944"/>
    <lineage>
        <taxon>Bacteria</taxon>
        <taxon>Bacillati</taxon>
        <taxon>Actinomycetota</taxon>
        <taxon>Actinomycetes</taxon>
        <taxon>Streptosporangiales</taxon>
        <taxon>Streptosporangiaceae</taxon>
        <taxon>Nonomuraea</taxon>
    </lineage>
</organism>
<dbReference type="InterPro" id="IPR025048">
    <property type="entry name" value="DUF3987"/>
</dbReference>
<evidence type="ECO:0000256" key="1">
    <source>
        <dbReference type="SAM" id="MobiDB-lite"/>
    </source>
</evidence>
<protein>
    <submittedName>
        <fullName evidence="2">Uncharacterized protein</fullName>
    </submittedName>
</protein>
<evidence type="ECO:0000313" key="2">
    <source>
        <dbReference type="EMBL" id="SBO90572.1"/>
    </source>
</evidence>
<dbReference type="AlphaFoldDB" id="A0A1M4DVI5"/>
<name>A0A1M4DVI5_9ACTN</name>
<feature type="compositionally biased region" description="Basic and acidic residues" evidence="1">
    <location>
        <begin position="437"/>
        <end position="447"/>
    </location>
</feature>
<dbReference type="Pfam" id="PF13148">
    <property type="entry name" value="DUF3987"/>
    <property type="match status" value="1"/>
</dbReference>
<reference evidence="2" key="1">
    <citation type="submission" date="2016-04" db="EMBL/GenBank/DDBJ databases">
        <authorList>
            <person name="Evans L.H."/>
            <person name="Alamgir A."/>
            <person name="Owens N."/>
            <person name="Weber N.D."/>
            <person name="Virtaneva K."/>
            <person name="Barbian K."/>
            <person name="Babar A."/>
            <person name="Rosenke K."/>
        </authorList>
    </citation>
    <scope>NUCLEOTIDE SEQUENCE</scope>
    <source>
        <strain evidence="2">Nono1</strain>
    </source>
</reference>
<sequence>MAAEVFSRVDDEWMTKHHYSGFPQSGPALISSMRDMAYEAGWTEDTIEIDGKGNAVAGALLPGYPILYVKEEWAEVMMTCRGDKGLGEAIRLGWQSSRLVNNTKKDGVISVNKPHMAVIGHVTPEEFKSCLSPAELAGGTFNRFMLLYVERARSLSRGGGLEDDDFTEMAKRLGDAVAFASKAGRVEFNEDCWEYWDSNIYEVLPNLSKDSEVMRGFCARSLGYVKRMAALYALSDKRTIIRLKDLKAAEAMFRYCIASVQFVMMSETQTSTHGNVTRMVEVGINANPAHGDPEVMARIVQAVKDAGEEGAVTQELYAALPKSDKTGKYKKAQLEAATALAMEKGLVQRFKLPSTGGRPAFMLLYSGPDEWTPDSDTPEKAAAEKRQTATVSAASTPARVERKSSAAPVPAEPSAQPRVSVRPIRTSAKPTTTKKVNGHDPLLDLFS</sequence>
<proteinExistence type="predicted"/>
<gene>
    <name evidence="2" type="ORF">BN4615_P86</name>
</gene>